<evidence type="ECO:0000313" key="4">
    <source>
        <dbReference type="Proteomes" id="UP001597427"/>
    </source>
</evidence>
<sequence length="244" mass="27051">MDNGTSKKIMLEDKSMLAYEIFGAGFPLILLHGNGNDRTYFEHQIPYFAQNFRVIVVDSRGHGQSTNQQDALSYQLMAEDLNTLFCYEKIQSAHILGFSDGANVAMAFAATYPGKVAKLILNAGNYAVKGVKPLIRIVTDIQYAFVSFLALFSTYFRKRKAVIRLMIQPTGLSKTALKKISAETLVIVGKKDIIKIEHSMSIASAIPHAKFVLIPNQGHLLAQTSPKTFNTEVVNFLMGGEKNR</sequence>
<dbReference type="Pfam" id="PF00561">
    <property type="entry name" value="Abhydrolase_1"/>
    <property type="match status" value="1"/>
</dbReference>
<dbReference type="Gene3D" id="3.40.50.1820">
    <property type="entry name" value="alpha/beta hydrolase"/>
    <property type="match status" value="1"/>
</dbReference>
<dbReference type="PANTHER" id="PTHR43433:SF5">
    <property type="entry name" value="AB HYDROLASE-1 DOMAIN-CONTAINING PROTEIN"/>
    <property type="match status" value="1"/>
</dbReference>
<dbReference type="PANTHER" id="PTHR43433">
    <property type="entry name" value="HYDROLASE, ALPHA/BETA FOLD FAMILY PROTEIN"/>
    <property type="match status" value="1"/>
</dbReference>
<evidence type="ECO:0000256" key="1">
    <source>
        <dbReference type="SAM" id="Phobius"/>
    </source>
</evidence>
<dbReference type="PRINTS" id="PR00111">
    <property type="entry name" value="ABHYDROLASE"/>
</dbReference>
<protein>
    <submittedName>
        <fullName evidence="3">Alpha/beta fold hydrolase</fullName>
    </submittedName>
</protein>
<dbReference type="EMBL" id="JBHUMO010000064">
    <property type="protein sequence ID" value="MFD2729881.1"/>
    <property type="molecule type" value="Genomic_DNA"/>
</dbReference>
<dbReference type="InterPro" id="IPR029058">
    <property type="entry name" value="AB_hydrolase_fold"/>
</dbReference>
<proteinExistence type="predicted"/>
<dbReference type="Proteomes" id="UP001597427">
    <property type="component" value="Unassembled WGS sequence"/>
</dbReference>
<keyword evidence="1" id="KW-0812">Transmembrane</keyword>
<keyword evidence="3" id="KW-0378">Hydrolase</keyword>
<dbReference type="SUPFAM" id="SSF53474">
    <property type="entry name" value="alpha/beta-Hydrolases"/>
    <property type="match status" value="1"/>
</dbReference>
<dbReference type="RefSeq" id="WP_379982646.1">
    <property type="nucleotide sequence ID" value="NZ_JBHUMO010000064.1"/>
</dbReference>
<keyword evidence="1" id="KW-0472">Membrane</keyword>
<keyword evidence="4" id="KW-1185">Reference proteome</keyword>
<gene>
    <name evidence="3" type="ORF">ACFSR0_10855</name>
</gene>
<keyword evidence="1" id="KW-1133">Transmembrane helix</keyword>
<accession>A0ABW5TKM8</accession>
<feature type="domain" description="AB hydrolase-1" evidence="2">
    <location>
        <begin position="27"/>
        <end position="132"/>
    </location>
</feature>
<evidence type="ECO:0000313" key="3">
    <source>
        <dbReference type="EMBL" id="MFD2729881.1"/>
    </source>
</evidence>
<organism evidence="3 4">
    <name type="scientific">Enterococcus camelliae</name>
    <dbReference type="NCBI Taxonomy" id="453959"/>
    <lineage>
        <taxon>Bacteria</taxon>
        <taxon>Bacillati</taxon>
        <taxon>Bacillota</taxon>
        <taxon>Bacilli</taxon>
        <taxon>Lactobacillales</taxon>
        <taxon>Enterococcaceae</taxon>
        <taxon>Enterococcus</taxon>
    </lineage>
</organism>
<dbReference type="GO" id="GO:0016787">
    <property type="term" value="F:hydrolase activity"/>
    <property type="evidence" value="ECO:0007669"/>
    <property type="project" value="UniProtKB-KW"/>
</dbReference>
<dbReference type="InterPro" id="IPR000073">
    <property type="entry name" value="AB_hydrolase_1"/>
</dbReference>
<feature type="transmembrane region" description="Helical" evidence="1">
    <location>
        <begin position="134"/>
        <end position="156"/>
    </location>
</feature>
<name>A0ABW5TKM8_9ENTE</name>
<evidence type="ECO:0000259" key="2">
    <source>
        <dbReference type="Pfam" id="PF00561"/>
    </source>
</evidence>
<reference evidence="4" key="1">
    <citation type="journal article" date="2019" name="Int. J. Syst. Evol. Microbiol.">
        <title>The Global Catalogue of Microorganisms (GCM) 10K type strain sequencing project: providing services to taxonomists for standard genome sequencing and annotation.</title>
        <authorList>
            <consortium name="The Broad Institute Genomics Platform"/>
            <consortium name="The Broad Institute Genome Sequencing Center for Infectious Disease"/>
            <person name="Wu L."/>
            <person name="Ma J."/>
        </authorList>
    </citation>
    <scope>NUCLEOTIDE SEQUENCE [LARGE SCALE GENOMIC DNA]</scope>
    <source>
        <strain evidence="4">TISTR 932</strain>
    </source>
</reference>
<comment type="caution">
    <text evidence="3">The sequence shown here is derived from an EMBL/GenBank/DDBJ whole genome shotgun (WGS) entry which is preliminary data.</text>
</comment>
<dbReference type="InterPro" id="IPR050471">
    <property type="entry name" value="AB_hydrolase"/>
</dbReference>